<name>A0AAD8SPI3_LOLMU</name>
<organism evidence="1 2">
    <name type="scientific">Lolium multiflorum</name>
    <name type="common">Italian ryegrass</name>
    <name type="synonym">Lolium perenne subsp. multiflorum</name>
    <dbReference type="NCBI Taxonomy" id="4521"/>
    <lineage>
        <taxon>Eukaryota</taxon>
        <taxon>Viridiplantae</taxon>
        <taxon>Streptophyta</taxon>
        <taxon>Embryophyta</taxon>
        <taxon>Tracheophyta</taxon>
        <taxon>Spermatophyta</taxon>
        <taxon>Magnoliopsida</taxon>
        <taxon>Liliopsida</taxon>
        <taxon>Poales</taxon>
        <taxon>Poaceae</taxon>
        <taxon>BOP clade</taxon>
        <taxon>Pooideae</taxon>
        <taxon>Poodae</taxon>
        <taxon>Poeae</taxon>
        <taxon>Poeae Chloroplast Group 2 (Poeae type)</taxon>
        <taxon>Loliodinae</taxon>
        <taxon>Loliinae</taxon>
        <taxon>Lolium</taxon>
    </lineage>
</organism>
<comment type="caution">
    <text evidence="1">The sequence shown here is derived from an EMBL/GenBank/DDBJ whole genome shotgun (WGS) entry which is preliminary data.</text>
</comment>
<reference evidence="1" key="1">
    <citation type="submission" date="2023-07" db="EMBL/GenBank/DDBJ databases">
        <title>A chromosome-level genome assembly of Lolium multiflorum.</title>
        <authorList>
            <person name="Chen Y."/>
            <person name="Copetti D."/>
            <person name="Kolliker R."/>
            <person name="Studer B."/>
        </authorList>
    </citation>
    <scope>NUCLEOTIDE SEQUENCE</scope>
    <source>
        <strain evidence="1">02402/16</strain>
        <tissue evidence="1">Leaf</tissue>
    </source>
</reference>
<dbReference type="EMBL" id="JAUUTY010000003">
    <property type="protein sequence ID" value="KAK1662041.1"/>
    <property type="molecule type" value="Genomic_DNA"/>
</dbReference>
<gene>
    <name evidence="1" type="ORF">QYE76_050200</name>
</gene>
<protein>
    <submittedName>
        <fullName evidence="1">Uncharacterized protein</fullName>
    </submittedName>
</protein>
<dbReference type="AlphaFoldDB" id="A0AAD8SPI3"/>
<keyword evidence="2" id="KW-1185">Reference proteome</keyword>
<accession>A0AAD8SPI3</accession>
<sequence>MAGRRCPSAGPTCACANGSLWPSVWELCRRLGLCRRPDGLCQEDVVPAVGCGRWPSAQADNLLGCAIGT</sequence>
<evidence type="ECO:0000313" key="1">
    <source>
        <dbReference type="EMBL" id="KAK1662041.1"/>
    </source>
</evidence>
<proteinExistence type="predicted"/>
<dbReference type="Proteomes" id="UP001231189">
    <property type="component" value="Unassembled WGS sequence"/>
</dbReference>
<evidence type="ECO:0000313" key="2">
    <source>
        <dbReference type="Proteomes" id="UP001231189"/>
    </source>
</evidence>